<keyword evidence="2" id="KW-1185">Reference proteome</keyword>
<dbReference type="InterPro" id="IPR037914">
    <property type="entry name" value="SpoVT-AbrB_sf"/>
</dbReference>
<evidence type="ECO:0008006" key="3">
    <source>
        <dbReference type="Google" id="ProtNLM"/>
    </source>
</evidence>
<dbReference type="AlphaFoldDB" id="U4QIF0"/>
<organism evidence="1 2">
    <name type="scientific">Tepidanaerobacter acetatoxydans (strain DSM 21804 / JCM 16047 / Re1)</name>
    <dbReference type="NCBI Taxonomy" id="1209989"/>
    <lineage>
        <taxon>Bacteria</taxon>
        <taxon>Bacillati</taxon>
        <taxon>Bacillota</taxon>
        <taxon>Clostridia</taxon>
        <taxon>Thermosediminibacterales</taxon>
        <taxon>Tepidanaerobacteraceae</taxon>
        <taxon>Tepidanaerobacter</taxon>
    </lineage>
</organism>
<accession>U4QIF0</accession>
<evidence type="ECO:0000313" key="2">
    <source>
        <dbReference type="Proteomes" id="UP000010802"/>
    </source>
</evidence>
<dbReference type="eggNOG" id="ENOG502ZD7S">
    <property type="taxonomic scope" value="Bacteria"/>
</dbReference>
<proteinExistence type="predicted"/>
<dbReference type="EMBL" id="HF563609">
    <property type="protein sequence ID" value="CDI40260.1"/>
    <property type="molecule type" value="Genomic_DNA"/>
</dbReference>
<dbReference type="KEGG" id="tae:TepiRe1_0030"/>
<gene>
    <name evidence="1" type="ordered locus">TEPIRE1_0030</name>
</gene>
<sequence>MLPYLDLGIGKFPANAAVTTQAGKTVTSDISEGDVLDMRLTDNKIIIEPYKLIPSSQAYFWSKETQEDMLEAREYVKAGRMREFSNIDEFLKGLQDD</sequence>
<name>U4QIF0_TEPAE</name>
<dbReference type="SUPFAM" id="SSF89447">
    <property type="entry name" value="AbrB/MazE/MraZ-like"/>
    <property type="match status" value="1"/>
</dbReference>
<evidence type="ECO:0000313" key="1">
    <source>
        <dbReference type="EMBL" id="CDI40260.1"/>
    </source>
</evidence>
<protein>
    <recommendedName>
        <fullName evidence="3">AbrB family transcriptional regulator</fullName>
    </recommendedName>
</protein>
<dbReference type="HOGENOM" id="CLU_2345689_0_0_9"/>
<dbReference type="Proteomes" id="UP000010802">
    <property type="component" value="Chromosome"/>
</dbReference>
<reference evidence="2" key="1">
    <citation type="journal article" date="2013" name="Genome Announc.">
        <title>First genome sequence of a syntrophic acetate-oxidizing bacterium, Tepidanaerobacter acetatoxydans strain Re1.</title>
        <authorList>
            <person name="Manzoor S."/>
            <person name="Bongcam-Rudloff E."/>
            <person name="Schnurer A."/>
            <person name="Muller B."/>
        </authorList>
    </citation>
    <scope>NUCLEOTIDE SEQUENCE [LARGE SCALE GENOMIC DNA]</scope>
    <source>
        <strain evidence="2">Re1</strain>
    </source>
</reference>
<dbReference type="STRING" id="1209989.TepRe1_0029"/>